<proteinExistence type="predicted"/>
<feature type="region of interest" description="Disordered" evidence="1">
    <location>
        <begin position="44"/>
        <end position="70"/>
    </location>
</feature>
<protein>
    <submittedName>
        <fullName evidence="2">Uncharacterized protein</fullName>
    </submittedName>
</protein>
<dbReference type="EMBL" id="CAMGYJ010000008">
    <property type="protein sequence ID" value="CAI0459428.1"/>
    <property type="molecule type" value="Genomic_DNA"/>
</dbReference>
<evidence type="ECO:0000313" key="3">
    <source>
        <dbReference type="Proteomes" id="UP001154282"/>
    </source>
</evidence>
<reference evidence="2" key="1">
    <citation type="submission" date="2022-08" db="EMBL/GenBank/DDBJ databases">
        <authorList>
            <person name="Gutierrez-Valencia J."/>
        </authorList>
    </citation>
    <scope>NUCLEOTIDE SEQUENCE</scope>
</reference>
<evidence type="ECO:0000313" key="2">
    <source>
        <dbReference type="EMBL" id="CAI0459428.1"/>
    </source>
</evidence>
<sequence>MASGPRTTERLCDSETDEQNFAQRKKRLRSVSFAEVEITSVYVFERDESNENPPADGASTKNQTPEPENEVLGFFKELADGNDDLEESSFYGGEAEEEDVVDPSARKSFWQPMEFPGRTIFGSATSNDVDNFFGPVSTDFIRPRRLPDTGDSNDNNHEIMMDSTGILGLLPKLDLALERKPLPA</sequence>
<dbReference type="PANTHER" id="PTHR35707">
    <property type="entry name" value="OS06G0608100 PROTEIN"/>
    <property type="match status" value="1"/>
</dbReference>
<evidence type="ECO:0000256" key="1">
    <source>
        <dbReference type="SAM" id="MobiDB-lite"/>
    </source>
</evidence>
<feature type="region of interest" description="Disordered" evidence="1">
    <location>
        <begin position="1"/>
        <end position="25"/>
    </location>
</feature>
<name>A0AAV0NMF3_9ROSI</name>
<keyword evidence="3" id="KW-1185">Reference proteome</keyword>
<dbReference type="Proteomes" id="UP001154282">
    <property type="component" value="Unassembled WGS sequence"/>
</dbReference>
<organism evidence="2 3">
    <name type="scientific">Linum tenue</name>
    <dbReference type="NCBI Taxonomy" id="586396"/>
    <lineage>
        <taxon>Eukaryota</taxon>
        <taxon>Viridiplantae</taxon>
        <taxon>Streptophyta</taxon>
        <taxon>Embryophyta</taxon>
        <taxon>Tracheophyta</taxon>
        <taxon>Spermatophyta</taxon>
        <taxon>Magnoliopsida</taxon>
        <taxon>eudicotyledons</taxon>
        <taxon>Gunneridae</taxon>
        <taxon>Pentapetalae</taxon>
        <taxon>rosids</taxon>
        <taxon>fabids</taxon>
        <taxon>Malpighiales</taxon>
        <taxon>Linaceae</taxon>
        <taxon>Linum</taxon>
    </lineage>
</organism>
<comment type="caution">
    <text evidence="2">The sequence shown here is derived from an EMBL/GenBank/DDBJ whole genome shotgun (WGS) entry which is preliminary data.</text>
</comment>
<dbReference type="AlphaFoldDB" id="A0AAV0NMF3"/>
<dbReference type="PANTHER" id="PTHR35707:SF1">
    <property type="entry name" value="SPC7 KINETOCHORE PROTEIN DOMAIN-CONTAINING PROTEIN"/>
    <property type="match status" value="1"/>
</dbReference>
<gene>
    <name evidence="2" type="ORF">LITE_LOCUS33997</name>
</gene>
<accession>A0AAV0NMF3</accession>